<feature type="chain" id="PRO_5040353049" description="C-type lectin domain-containing protein" evidence="1">
    <location>
        <begin position="26"/>
        <end position="201"/>
    </location>
</feature>
<dbReference type="AlphaFoldDB" id="A0A9N9RW14"/>
<dbReference type="InterPro" id="IPR001304">
    <property type="entry name" value="C-type_lectin-like"/>
</dbReference>
<gene>
    <name evidence="3" type="ORF">CHIRRI_LOCUS7710</name>
</gene>
<dbReference type="EMBL" id="OU895878">
    <property type="protein sequence ID" value="CAG9804831.1"/>
    <property type="molecule type" value="Genomic_DNA"/>
</dbReference>
<dbReference type="InterPro" id="IPR016187">
    <property type="entry name" value="CTDL_fold"/>
</dbReference>
<dbReference type="OrthoDB" id="10557070at2759"/>
<proteinExistence type="predicted"/>
<dbReference type="InterPro" id="IPR016186">
    <property type="entry name" value="C-type_lectin-like/link_sf"/>
</dbReference>
<reference evidence="3" key="2">
    <citation type="submission" date="2022-10" db="EMBL/GenBank/DDBJ databases">
        <authorList>
            <consortium name="ENA_rothamsted_submissions"/>
            <consortium name="culmorum"/>
            <person name="King R."/>
        </authorList>
    </citation>
    <scope>NUCLEOTIDE SEQUENCE</scope>
</reference>
<protein>
    <recommendedName>
        <fullName evidence="2">C-type lectin domain-containing protein</fullName>
    </recommendedName>
</protein>
<keyword evidence="4" id="KW-1185">Reference proteome</keyword>
<dbReference type="Gene3D" id="3.10.100.10">
    <property type="entry name" value="Mannose-Binding Protein A, subunit A"/>
    <property type="match status" value="1"/>
</dbReference>
<dbReference type="CDD" id="cd00037">
    <property type="entry name" value="CLECT"/>
    <property type="match status" value="1"/>
</dbReference>
<evidence type="ECO:0000313" key="4">
    <source>
        <dbReference type="Proteomes" id="UP001153620"/>
    </source>
</evidence>
<evidence type="ECO:0000259" key="2">
    <source>
        <dbReference type="SMART" id="SM00034"/>
    </source>
</evidence>
<organism evidence="3 4">
    <name type="scientific">Chironomus riparius</name>
    <dbReference type="NCBI Taxonomy" id="315576"/>
    <lineage>
        <taxon>Eukaryota</taxon>
        <taxon>Metazoa</taxon>
        <taxon>Ecdysozoa</taxon>
        <taxon>Arthropoda</taxon>
        <taxon>Hexapoda</taxon>
        <taxon>Insecta</taxon>
        <taxon>Pterygota</taxon>
        <taxon>Neoptera</taxon>
        <taxon>Endopterygota</taxon>
        <taxon>Diptera</taxon>
        <taxon>Nematocera</taxon>
        <taxon>Chironomoidea</taxon>
        <taxon>Chironomidae</taxon>
        <taxon>Chironominae</taxon>
        <taxon>Chironomus</taxon>
    </lineage>
</organism>
<name>A0A9N9RW14_9DIPT</name>
<dbReference type="SMART" id="SM00034">
    <property type="entry name" value="CLECT"/>
    <property type="match status" value="1"/>
</dbReference>
<sequence>MAGKLGTLLIAIILTLQILPKLVQCQNPATIPNNLQNTTEPTEYSSTFSTDLTEPVTPTTVILEESSCLKYFNYSQNSSACLVPIAKSFEEAHKICKSNDMKLLQIHSDKEKKTVFNVAREFFGSGGGTVLWIDGKWMYDKEEYRMFETNVTFYSSKKIGSPQKKFHGQDHYCLTIMSYFKDQYEISPIRCFNECYFFCQT</sequence>
<dbReference type="Proteomes" id="UP001153620">
    <property type="component" value="Chromosome 2"/>
</dbReference>
<dbReference type="SUPFAM" id="SSF56436">
    <property type="entry name" value="C-type lectin-like"/>
    <property type="match status" value="1"/>
</dbReference>
<evidence type="ECO:0000313" key="3">
    <source>
        <dbReference type="EMBL" id="CAG9804831.1"/>
    </source>
</evidence>
<feature type="domain" description="C-type lectin" evidence="2">
    <location>
        <begin position="68"/>
        <end position="200"/>
    </location>
</feature>
<keyword evidence="1" id="KW-0732">Signal</keyword>
<reference evidence="3" key="1">
    <citation type="submission" date="2022-01" db="EMBL/GenBank/DDBJ databases">
        <authorList>
            <person name="King R."/>
        </authorList>
    </citation>
    <scope>NUCLEOTIDE SEQUENCE</scope>
</reference>
<feature type="signal peptide" evidence="1">
    <location>
        <begin position="1"/>
        <end position="25"/>
    </location>
</feature>
<evidence type="ECO:0000256" key="1">
    <source>
        <dbReference type="SAM" id="SignalP"/>
    </source>
</evidence>
<accession>A0A9N9RW14</accession>